<dbReference type="Proteomes" id="UP000292957">
    <property type="component" value="Unassembled WGS sequence"/>
</dbReference>
<sequence length="52" mass="6136">MVMADSAINRILERTEILDSVFQQLRPWPVHRPQPRSLEVMDSDMPITRLDM</sequence>
<accession>A0A4V2K057</accession>
<evidence type="ECO:0000313" key="1">
    <source>
        <dbReference type="EMBL" id="TBU27623.1"/>
    </source>
</evidence>
<dbReference type="EMBL" id="ML143430">
    <property type="protein sequence ID" value="TBU27623.1"/>
    <property type="molecule type" value="Genomic_DNA"/>
</dbReference>
<name>A0A4V2K057_9APHY</name>
<organism evidence="1">
    <name type="scientific">Dichomitus squalens</name>
    <dbReference type="NCBI Taxonomy" id="114155"/>
    <lineage>
        <taxon>Eukaryota</taxon>
        <taxon>Fungi</taxon>
        <taxon>Dikarya</taxon>
        <taxon>Basidiomycota</taxon>
        <taxon>Agaricomycotina</taxon>
        <taxon>Agaricomycetes</taxon>
        <taxon>Polyporales</taxon>
        <taxon>Polyporaceae</taxon>
        <taxon>Dichomitus</taxon>
    </lineage>
</organism>
<gene>
    <name evidence="1" type="ORF">BD311DRAFT_664983</name>
</gene>
<dbReference type="AlphaFoldDB" id="A0A4V2K057"/>
<reference evidence="1" key="1">
    <citation type="submission" date="2019-01" db="EMBL/GenBank/DDBJ databases">
        <title>Draft genome sequences of three monokaryotic isolates of the white-rot basidiomycete fungus Dichomitus squalens.</title>
        <authorList>
            <consortium name="DOE Joint Genome Institute"/>
            <person name="Lopez S.C."/>
            <person name="Andreopoulos B."/>
            <person name="Pangilinan J."/>
            <person name="Lipzen A."/>
            <person name="Riley R."/>
            <person name="Ahrendt S."/>
            <person name="Ng V."/>
            <person name="Barry K."/>
            <person name="Daum C."/>
            <person name="Grigoriev I.V."/>
            <person name="Hilden K.S."/>
            <person name="Makela M.R."/>
            <person name="de Vries R.P."/>
        </authorList>
    </citation>
    <scope>NUCLEOTIDE SEQUENCE [LARGE SCALE GENOMIC DNA]</scope>
    <source>
        <strain evidence="1">OM18370.1</strain>
    </source>
</reference>
<proteinExistence type="predicted"/>
<protein>
    <submittedName>
        <fullName evidence="1">Uncharacterized protein</fullName>
    </submittedName>
</protein>